<dbReference type="EMBL" id="JAFJYH010000080">
    <property type="protein sequence ID" value="KAG4420657.1"/>
    <property type="molecule type" value="Genomic_DNA"/>
</dbReference>
<accession>A0A8H7W9I7</accession>
<keyword evidence="2" id="KW-1185">Reference proteome</keyword>
<organism evidence="1 2">
    <name type="scientific">Cadophora malorum</name>
    <dbReference type="NCBI Taxonomy" id="108018"/>
    <lineage>
        <taxon>Eukaryota</taxon>
        <taxon>Fungi</taxon>
        <taxon>Dikarya</taxon>
        <taxon>Ascomycota</taxon>
        <taxon>Pezizomycotina</taxon>
        <taxon>Leotiomycetes</taxon>
        <taxon>Helotiales</taxon>
        <taxon>Ploettnerulaceae</taxon>
        <taxon>Cadophora</taxon>
    </lineage>
</organism>
<evidence type="ECO:0000313" key="1">
    <source>
        <dbReference type="EMBL" id="KAG4420657.1"/>
    </source>
</evidence>
<proteinExistence type="predicted"/>
<sequence length="78" mass="8754">MALLSSAIEITGRTPHSCLNSRAWTKGQKADFVGKYTRYVPGSWDTGNVLEQWEELVKSLDQNVYMRMSKETSVVGVT</sequence>
<comment type="caution">
    <text evidence="1">The sequence shown here is derived from an EMBL/GenBank/DDBJ whole genome shotgun (WGS) entry which is preliminary data.</text>
</comment>
<dbReference type="OrthoDB" id="3559898at2759"/>
<reference evidence="1" key="1">
    <citation type="submission" date="2021-02" db="EMBL/GenBank/DDBJ databases">
        <title>Genome sequence Cadophora malorum strain M34.</title>
        <authorList>
            <person name="Stefanovic E."/>
            <person name="Vu D."/>
            <person name="Scully C."/>
            <person name="Dijksterhuis J."/>
            <person name="Roader J."/>
            <person name="Houbraken J."/>
        </authorList>
    </citation>
    <scope>NUCLEOTIDE SEQUENCE</scope>
    <source>
        <strain evidence="1">M34</strain>
    </source>
</reference>
<evidence type="ECO:0000313" key="2">
    <source>
        <dbReference type="Proteomes" id="UP000664132"/>
    </source>
</evidence>
<dbReference type="Proteomes" id="UP000664132">
    <property type="component" value="Unassembled WGS sequence"/>
</dbReference>
<dbReference type="AlphaFoldDB" id="A0A8H7W9I7"/>
<gene>
    <name evidence="1" type="ORF">IFR04_006247</name>
</gene>
<name>A0A8H7W9I7_9HELO</name>
<protein>
    <submittedName>
        <fullName evidence="1">Uncharacterized protein</fullName>
    </submittedName>
</protein>